<dbReference type="EMBL" id="VLJN01000045">
    <property type="protein sequence ID" value="TWG80486.1"/>
    <property type="molecule type" value="Genomic_DNA"/>
</dbReference>
<dbReference type="Proteomes" id="UP000318141">
    <property type="component" value="Unassembled WGS sequence"/>
</dbReference>
<evidence type="ECO:0000313" key="3">
    <source>
        <dbReference type="Proteomes" id="UP000318141"/>
    </source>
</evidence>
<keyword evidence="3" id="KW-1185">Reference proteome</keyword>
<evidence type="ECO:0000256" key="1">
    <source>
        <dbReference type="ARBA" id="ARBA00008525"/>
    </source>
</evidence>
<dbReference type="InterPro" id="IPR005363">
    <property type="entry name" value="UPF0167"/>
</dbReference>
<dbReference type="Pfam" id="PF03691">
    <property type="entry name" value="UPF0167"/>
    <property type="match status" value="1"/>
</dbReference>
<sequence>MRSRGGRAPITRRTPPLLTRSSSMRCAAIPQARHGGAGCWPSCASGKGPTLFSPLPLGDPKRHAMRLLRTEARLHLRRAAIRRARPRQIDLPMVYRRRSASAKFETTLVDGHPLTQDGIPDAIVEEVCRWTPRYVSRQQDTWIAHCGDACEFHGDAQPRDIETALPKTKRAWMNMHNQDETGWHWATNGYRPGAFPPFTSLYAAIARWFYSAGICADGACARWSICWDRTTAA</sequence>
<organism evidence="2 3">
    <name type="scientific">Cupriavidus gilardii J11</name>
    <dbReference type="NCBI Taxonomy" id="936133"/>
    <lineage>
        <taxon>Bacteria</taxon>
        <taxon>Pseudomonadati</taxon>
        <taxon>Pseudomonadota</taxon>
        <taxon>Betaproteobacteria</taxon>
        <taxon>Burkholderiales</taxon>
        <taxon>Burkholderiaceae</taxon>
        <taxon>Cupriavidus</taxon>
    </lineage>
</organism>
<dbReference type="AlphaFoldDB" id="A0A562B5Q4"/>
<accession>A0A562B5Q4</accession>
<name>A0A562B5Q4_9BURK</name>
<evidence type="ECO:0000313" key="2">
    <source>
        <dbReference type="EMBL" id="TWG80486.1"/>
    </source>
</evidence>
<comment type="caution">
    <text evidence="2">The sequence shown here is derived from an EMBL/GenBank/DDBJ whole genome shotgun (WGS) entry which is preliminary data.</text>
</comment>
<proteinExistence type="inferred from homology"/>
<comment type="similarity">
    <text evidence="1">Belongs to the UPF0167 family.</text>
</comment>
<protein>
    <submittedName>
        <fullName evidence="2">Uncharacterized protein</fullName>
    </submittedName>
</protein>
<reference evidence="2 3" key="1">
    <citation type="submission" date="2019-07" db="EMBL/GenBank/DDBJ databases">
        <title>Genome sequencing of lignin-degrading bacterial isolates.</title>
        <authorList>
            <person name="Gladden J."/>
        </authorList>
    </citation>
    <scope>NUCLEOTIDE SEQUENCE [LARGE SCALE GENOMIC DNA]</scope>
    <source>
        <strain evidence="2 3">J11</strain>
    </source>
</reference>
<gene>
    <name evidence="2" type="ORF">L602_000500001320</name>
</gene>